<keyword evidence="4" id="KW-1185">Reference proteome</keyword>
<evidence type="ECO:0000256" key="2">
    <source>
        <dbReference type="SAM" id="Phobius"/>
    </source>
</evidence>
<evidence type="ECO:0000313" key="3">
    <source>
        <dbReference type="EMBL" id="GGM13145.1"/>
    </source>
</evidence>
<evidence type="ECO:0000256" key="1">
    <source>
        <dbReference type="SAM" id="MobiDB-lite"/>
    </source>
</evidence>
<organism evidence="3 4">
    <name type="scientific">Nakamurella endophytica</name>
    <dbReference type="NCBI Taxonomy" id="1748367"/>
    <lineage>
        <taxon>Bacteria</taxon>
        <taxon>Bacillati</taxon>
        <taxon>Actinomycetota</taxon>
        <taxon>Actinomycetes</taxon>
        <taxon>Nakamurellales</taxon>
        <taxon>Nakamurellaceae</taxon>
        <taxon>Nakamurella</taxon>
    </lineage>
</organism>
<comment type="caution">
    <text evidence="3">The sequence shown here is derived from an EMBL/GenBank/DDBJ whole genome shotgun (WGS) entry which is preliminary data.</text>
</comment>
<feature type="compositionally biased region" description="Low complexity" evidence="1">
    <location>
        <begin position="337"/>
        <end position="369"/>
    </location>
</feature>
<dbReference type="EMBL" id="BMNA01000011">
    <property type="protein sequence ID" value="GGM13145.1"/>
    <property type="molecule type" value="Genomic_DNA"/>
</dbReference>
<feature type="region of interest" description="Disordered" evidence="1">
    <location>
        <begin position="335"/>
        <end position="378"/>
    </location>
</feature>
<proteinExistence type="predicted"/>
<keyword evidence="2" id="KW-0812">Transmembrane</keyword>
<evidence type="ECO:0008006" key="5">
    <source>
        <dbReference type="Google" id="ProtNLM"/>
    </source>
</evidence>
<protein>
    <recommendedName>
        <fullName evidence="5">Extracellular solute-binding protein</fullName>
    </recommendedName>
</protein>
<keyword evidence="2" id="KW-0472">Membrane</keyword>
<dbReference type="RefSeq" id="WP_188944028.1">
    <property type="nucleotide sequence ID" value="NZ_BMNA01000011.1"/>
</dbReference>
<reference evidence="3" key="2">
    <citation type="submission" date="2020-09" db="EMBL/GenBank/DDBJ databases">
        <authorList>
            <person name="Sun Q."/>
            <person name="Zhou Y."/>
        </authorList>
    </citation>
    <scope>NUCLEOTIDE SEQUENCE</scope>
    <source>
        <strain evidence="3">CGMCC 4.7308</strain>
    </source>
</reference>
<keyword evidence="2" id="KW-1133">Transmembrane helix</keyword>
<evidence type="ECO:0000313" key="4">
    <source>
        <dbReference type="Proteomes" id="UP000655208"/>
    </source>
</evidence>
<gene>
    <name evidence="3" type="ORF">GCM10011594_36320</name>
</gene>
<name>A0A917WLJ3_9ACTN</name>
<sequence>MGRHTTAERRRGVAAWPFVVLAVLVLAAAATVVYLVTQRRPSTVADCTATAVLPVVAAPAAVQGVTAAAREWDDTHPVARSTCFTAQVRPMAGEATARALVAGWRGAGTSGVPGPALWVADSSSDVATVDAGAPAVVAGHSTVPVATSPAVLAVTTAAAPGVPGDLSWADLPSLAQRGTVRLALPPVATDDASAAAAASVVYGASASGGGSAGAGLTVAQVRSAAGPLRRLGAAAVDRPDTATAALAALAAGGTGTAVPALEWQLAQLPAAAGGRLRAVHPAGPTAGSEVLAVPVTAGWVSDAQVQAAAAFDAFLSGPAGRQALAASGLRVPGTQVGAASGDGTASTAVPSGSTEPPGGTAPASGGTEPSGPPVAVLPLPSGAVRQELAALVQG</sequence>
<reference evidence="3" key="1">
    <citation type="journal article" date="2014" name="Int. J. Syst. Evol. Microbiol.">
        <title>Complete genome sequence of Corynebacterium casei LMG S-19264T (=DSM 44701T), isolated from a smear-ripened cheese.</title>
        <authorList>
            <consortium name="US DOE Joint Genome Institute (JGI-PGF)"/>
            <person name="Walter F."/>
            <person name="Albersmeier A."/>
            <person name="Kalinowski J."/>
            <person name="Ruckert C."/>
        </authorList>
    </citation>
    <scope>NUCLEOTIDE SEQUENCE</scope>
    <source>
        <strain evidence="3">CGMCC 4.7308</strain>
    </source>
</reference>
<dbReference type="SUPFAM" id="SSF53850">
    <property type="entry name" value="Periplasmic binding protein-like II"/>
    <property type="match status" value="1"/>
</dbReference>
<dbReference type="Proteomes" id="UP000655208">
    <property type="component" value="Unassembled WGS sequence"/>
</dbReference>
<feature type="transmembrane region" description="Helical" evidence="2">
    <location>
        <begin position="12"/>
        <end position="36"/>
    </location>
</feature>
<dbReference type="AlphaFoldDB" id="A0A917WLJ3"/>
<accession>A0A917WLJ3</accession>